<keyword evidence="2" id="KW-1185">Reference proteome</keyword>
<accession>A0A3E1NNP9</accession>
<evidence type="ECO:0000313" key="2">
    <source>
        <dbReference type="Proteomes" id="UP000261284"/>
    </source>
</evidence>
<organism evidence="1 2">
    <name type="scientific">Deminuibacter soli</name>
    <dbReference type="NCBI Taxonomy" id="2291815"/>
    <lineage>
        <taxon>Bacteria</taxon>
        <taxon>Pseudomonadati</taxon>
        <taxon>Bacteroidota</taxon>
        <taxon>Chitinophagia</taxon>
        <taxon>Chitinophagales</taxon>
        <taxon>Chitinophagaceae</taxon>
        <taxon>Deminuibacter</taxon>
    </lineage>
</organism>
<dbReference type="RefSeq" id="WP_116845310.1">
    <property type="nucleotide sequence ID" value="NZ_QTJU01000001.1"/>
</dbReference>
<dbReference type="OrthoDB" id="1521716at2"/>
<dbReference type="PROSITE" id="PS51257">
    <property type="entry name" value="PROKAR_LIPOPROTEIN"/>
    <property type="match status" value="1"/>
</dbReference>
<sequence>MKKMVLALAVTAIAATSCKKNMDKQFDDRASHAGPFVATVTLPNIISANRTLTADTLYLLNGKVFVTNGAELKINAGSRIEGVKKSVAADASALVITRGASINAVGTSANPIVFTSHEATAHSGDWGGVVLLGAAPINKPDTTIEGIVPGSTAVDVKYGGGGRGLGDPDDYSGTIKYARIEYAGASIAADNELNGLTLGGVGASTTLSFIEVIYGADDAFEFFGGTVNADHLVAYAPDDDAFDTDFGFSGQLSFCVSLLNPSKTAYSANPNGTENDNDGTGSLDAPQSHPTYDHMTIIGMETLTQANAKGLLNGGIFRRRGSYAVTNSVFMGFPTGIDNSTGDNGSTVSSQSGNIVHAFSTLFNNFVWTGATTFTDASANASIKMVAPFNLTAPDFRPNTGSPLGTGTTYKGAFQAGVTPWTSGWTTWPTWN</sequence>
<proteinExistence type="predicted"/>
<dbReference type="PANTHER" id="PTHR41339">
    <property type="entry name" value="LIPL48"/>
    <property type="match status" value="1"/>
</dbReference>
<dbReference type="EMBL" id="QTJU01000001">
    <property type="protein sequence ID" value="RFM29552.1"/>
    <property type="molecule type" value="Genomic_DNA"/>
</dbReference>
<reference evidence="1 2" key="1">
    <citation type="submission" date="2018-08" db="EMBL/GenBank/DDBJ databases">
        <title>Chitinophagaceae sp. K23C18032701, a novel bacterium isolated from forest soil.</title>
        <authorList>
            <person name="Wang C."/>
        </authorList>
    </citation>
    <scope>NUCLEOTIDE SEQUENCE [LARGE SCALE GENOMIC DNA]</scope>
    <source>
        <strain evidence="1 2">K23C18032701</strain>
    </source>
</reference>
<evidence type="ECO:0000313" key="1">
    <source>
        <dbReference type="EMBL" id="RFM29552.1"/>
    </source>
</evidence>
<comment type="caution">
    <text evidence="1">The sequence shown here is derived from an EMBL/GenBank/DDBJ whole genome shotgun (WGS) entry which is preliminary data.</text>
</comment>
<dbReference type="PANTHER" id="PTHR41339:SF1">
    <property type="entry name" value="SECRETED PROTEIN"/>
    <property type="match status" value="1"/>
</dbReference>
<protein>
    <recommendedName>
        <fullName evidence="3">T9SS C-terminal target domain-containing protein</fullName>
    </recommendedName>
</protein>
<name>A0A3E1NNP9_9BACT</name>
<dbReference type="AlphaFoldDB" id="A0A3E1NNP9"/>
<gene>
    <name evidence="1" type="ORF">DXN05_00770</name>
</gene>
<evidence type="ECO:0008006" key="3">
    <source>
        <dbReference type="Google" id="ProtNLM"/>
    </source>
</evidence>
<dbReference type="Proteomes" id="UP000261284">
    <property type="component" value="Unassembled WGS sequence"/>
</dbReference>